<accession>A0A239ZFR7</accession>
<evidence type="ECO:0000313" key="2">
    <source>
        <dbReference type="Proteomes" id="UP000215374"/>
    </source>
</evidence>
<organism evidence="1 2">
    <name type="scientific">Corynebacterium imitans</name>
    <dbReference type="NCBI Taxonomy" id="156978"/>
    <lineage>
        <taxon>Bacteria</taxon>
        <taxon>Bacillati</taxon>
        <taxon>Actinomycetota</taxon>
        <taxon>Actinomycetes</taxon>
        <taxon>Mycobacteriales</taxon>
        <taxon>Corynebacteriaceae</taxon>
        <taxon>Corynebacterium</taxon>
    </lineage>
</organism>
<dbReference type="RefSeq" id="WP_157727801.1">
    <property type="nucleotide sequence ID" value="NZ_CP009211.1"/>
</dbReference>
<gene>
    <name evidence="1" type="ORF">SAMEA4535761_01178</name>
</gene>
<sequence length="57" mass="6073">MQNKYVPEDLSLTEAACVNWVLSAIKTDVLSGTPSGKAIDQALEETIPSYCSPSNAD</sequence>
<dbReference type="AlphaFoldDB" id="A0A239ZFR7"/>
<proteinExistence type="predicted"/>
<name>A0A239ZFR7_9CORY</name>
<protein>
    <submittedName>
        <fullName evidence="1">Uncharacterized protein</fullName>
    </submittedName>
</protein>
<dbReference type="EMBL" id="LT906467">
    <property type="protein sequence ID" value="SNV69767.1"/>
    <property type="molecule type" value="Genomic_DNA"/>
</dbReference>
<dbReference type="Proteomes" id="UP000215374">
    <property type="component" value="Chromosome 1"/>
</dbReference>
<evidence type="ECO:0000313" key="1">
    <source>
        <dbReference type="EMBL" id="SNV69767.1"/>
    </source>
</evidence>
<reference evidence="1 2" key="1">
    <citation type="submission" date="2017-06" db="EMBL/GenBank/DDBJ databases">
        <authorList>
            <consortium name="Pathogen Informatics"/>
        </authorList>
    </citation>
    <scope>NUCLEOTIDE SEQUENCE [LARGE SCALE GENOMIC DNA]</scope>
    <source>
        <strain evidence="1 2">NCTC13015</strain>
    </source>
</reference>